<name>A0ABN8K937_9HYPH</name>
<accession>A0ABN8K937</accession>
<dbReference type="Proteomes" id="UP001153050">
    <property type="component" value="Unassembled WGS sequence"/>
</dbReference>
<comment type="caution">
    <text evidence="1">The sequence shown here is derived from an EMBL/GenBank/DDBJ whole genome shotgun (WGS) entry which is preliminary data.</text>
</comment>
<proteinExistence type="predicted"/>
<dbReference type="EMBL" id="CAKXZT010000141">
    <property type="protein sequence ID" value="CAH2405131.1"/>
    <property type="molecule type" value="Genomic_DNA"/>
</dbReference>
<sequence>MALGPEDFSASVGGAAEFVGSIGEFSDTHKLRESATRARPGWLCRSLGDPPDTSGYIQ</sequence>
<keyword evidence="2" id="KW-1185">Reference proteome</keyword>
<organism evidence="1 2">
    <name type="scientific">Mesorhizobium escarrei</name>
    <dbReference type="NCBI Taxonomy" id="666018"/>
    <lineage>
        <taxon>Bacteria</taxon>
        <taxon>Pseudomonadati</taxon>
        <taxon>Pseudomonadota</taxon>
        <taxon>Alphaproteobacteria</taxon>
        <taxon>Hyphomicrobiales</taxon>
        <taxon>Phyllobacteriaceae</taxon>
        <taxon>Mesorhizobium</taxon>
    </lineage>
</organism>
<reference evidence="1 2" key="1">
    <citation type="submission" date="2022-03" db="EMBL/GenBank/DDBJ databases">
        <authorList>
            <person name="Brunel B."/>
        </authorList>
    </citation>
    <scope>NUCLEOTIDE SEQUENCE [LARGE SCALE GENOMIC DNA]</scope>
    <source>
        <strain evidence="1">STM5069sample</strain>
    </source>
</reference>
<evidence type="ECO:0000313" key="2">
    <source>
        <dbReference type="Proteomes" id="UP001153050"/>
    </source>
</evidence>
<gene>
    <name evidence="1" type="ORF">MES5069_450073</name>
</gene>
<evidence type="ECO:0000313" key="1">
    <source>
        <dbReference type="EMBL" id="CAH2405131.1"/>
    </source>
</evidence>
<protein>
    <submittedName>
        <fullName evidence="1">Uncharacterized protein</fullName>
    </submittedName>
</protein>